<sequence>MGINQSSLTEQLREKKREINRSIRQLDRNRMRQEREESILLQRLKTEAKKGHMKDLRIIAKQLVRTRKMINQYTNLKSHLSAILGQVDTAHNTKMLSSSIKSVNSVFTKFGQKTDMVEFEKTLQSLGRESELMNLKLDIISESMDNTFQDVDAAGEEDLIIAQVLEELGIDGSEGIPSVNNVDLKQLKFSQVTKVPQVVCEPEGDNSTPNSSPGSVDKTSEEGHFNGMEDER</sequence>
<feature type="compositionally biased region" description="Polar residues" evidence="2">
    <location>
        <begin position="205"/>
        <end position="214"/>
    </location>
</feature>
<dbReference type="RefSeq" id="XP_001610209.1">
    <property type="nucleotide sequence ID" value="XM_001610159.1"/>
</dbReference>
<dbReference type="GO" id="GO:0007034">
    <property type="term" value="P:vacuolar transport"/>
    <property type="evidence" value="ECO:0007669"/>
    <property type="project" value="InterPro"/>
</dbReference>
<feature type="compositionally biased region" description="Basic and acidic residues" evidence="2">
    <location>
        <begin position="218"/>
        <end position="232"/>
    </location>
</feature>
<dbReference type="VEuPathDB" id="PiroplasmaDB:BBOV_II006910"/>
<dbReference type="InParanoid" id="A7AUN0"/>
<gene>
    <name evidence="3" type="ORF">BBOV_II006910</name>
</gene>
<dbReference type="STRING" id="5865.A7AUN0"/>
<dbReference type="Proteomes" id="UP000002173">
    <property type="component" value="Unassembled WGS sequence"/>
</dbReference>
<reference evidence="4" key="3">
    <citation type="journal article" date="2021" name="Int. J. Parasitol.">
        <title>Comparative analysis of gene expression between Babesia bovis blood stages and kinetes allowed by improved genome annotation.</title>
        <authorList>
            <person name="Ueti M.W."/>
            <person name="Johnson W.C."/>
            <person name="Kappmeyer L.S."/>
            <person name="Herndon D.R."/>
            <person name="Mousel M.R."/>
            <person name="Reif K.E."/>
            <person name="Taus N.S."/>
            <person name="Ifeonu O.O."/>
            <person name="Silva J.C."/>
            <person name="Suarez C.E."/>
            <person name="Brayton K.A."/>
        </authorList>
    </citation>
    <scope>NUCLEOTIDE SEQUENCE [LARGE SCALE GENOMIC DNA]</scope>
</reference>
<name>A7AUN0_BABBO</name>
<dbReference type="AlphaFoldDB" id="A7AUN0"/>
<protein>
    <submittedName>
        <fullName evidence="3">SNF7 family protein</fullName>
    </submittedName>
</protein>
<dbReference type="FunCoup" id="A7AUN0">
    <property type="interactions" value="451"/>
</dbReference>
<keyword evidence="4" id="KW-1185">Reference proteome</keyword>
<proteinExistence type="predicted"/>
<dbReference type="InterPro" id="IPR005024">
    <property type="entry name" value="Snf7_fam"/>
</dbReference>
<evidence type="ECO:0000256" key="1">
    <source>
        <dbReference type="SAM" id="Coils"/>
    </source>
</evidence>
<evidence type="ECO:0000313" key="4">
    <source>
        <dbReference type="Proteomes" id="UP000002173"/>
    </source>
</evidence>
<feature type="region of interest" description="Disordered" evidence="2">
    <location>
        <begin position="199"/>
        <end position="232"/>
    </location>
</feature>
<dbReference type="PANTHER" id="PTHR10476">
    <property type="entry name" value="CHARGED MULTIVESICULAR BODY PROTEIN"/>
    <property type="match status" value="1"/>
</dbReference>
<evidence type="ECO:0000256" key="2">
    <source>
        <dbReference type="SAM" id="MobiDB-lite"/>
    </source>
</evidence>
<dbReference type="eggNOG" id="KOG3230">
    <property type="taxonomic scope" value="Eukaryota"/>
</dbReference>
<dbReference type="EMBL" id="AAXT01000003">
    <property type="protein sequence ID" value="EDO06641.1"/>
    <property type="molecule type" value="Genomic_DNA"/>
</dbReference>
<organism evidence="3 4">
    <name type="scientific">Babesia bovis</name>
    <dbReference type="NCBI Taxonomy" id="5865"/>
    <lineage>
        <taxon>Eukaryota</taxon>
        <taxon>Sar</taxon>
        <taxon>Alveolata</taxon>
        <taxon>Apicomplexa</taxon>
        <taxon>Aconoidasida</taxon>
        <taxon>Piroplasmida</taxon>
        <taxon>Babesiidae</taxon>
        <taxon>Babesia</taxon>
    </lineage>
</organism>
<evidence type="ECO:0000313" key="3">
    <source>
        <dbReference type="EMBL" id="EDO06641.1"/>
    </source>
</evidence>
<dbReference type="Pfam" id="PF03357">
    <property type="entry name" value="Snf7"/>
    <property type="match status" value="1"/>
</dbReference>
<reference evidence="3 4" key="1">
    <citation type="journal article" date="2007" name="PLoS Pathog.">
        <title>Genome sequence of Babesia bovis and comparative analysis of apicomplexan hemoprotozoa.</title>
        <authorList>
            <person name="Brayton K.A."/>
            <person name="Lau A.O.T."/>
            <person name="Herndon D.R."/>
            <person name="Hannick L."/>
            <person name="Kappmeyer L.S."/>
            <person name="Berens S.J."/>
            <person name="Bidwell S.L."/>
            <person name="Brown W.C."/>
            <person name="Crabtree J."/>
            <person name="Fadrosh D."/>
            <person name="Feldblum T."/>
            <person name="Forberger H.A."/>
            <person name="Haas B.J."/>
            <person name="Howell J.M."/>
            <person name="Khouri H."/>
            <person name="Koo H."/>
            <person name="Mann D.J."/>
            <person name="Norimine J."/>
            <person name="Paulsen I.T."/>
            <person name="Radune D."/>
            <person name="Ren Q."/>
            <person name="Smith R.K. Jr."/>
            <person name="Suarez C.E."/>
            <person name="White O."/>
            <person name="Wortman J.R."/>
            <person name="Knowles D.P. Jr."/>
            <person name="McElwain T.F."/>
            <person name="Nene V.M."/>
        </authorList>
    </citation>
    <scope>NUCLEOTIDE SEQUENCE [LARGE SCALE GENOMIC DNA]</scope>
    <source>
        <strain evidence="3">T2Bo</strain>
    </source>
</reference>
<reference evidence="4" key="2">
    <citation type="journal article" date="2020" name="Data Brief">
        <title>Transcriptome dataset of Babesia bovis life stages within vertebrate and invertebrate hosts.</title>
        <authorList>
            <person name="Ueti M.W."/>
            <person name="Johnson W.C."/>
            <person name="Kappmeyer L.S."/>
            <person name="Herndon D.R."/>
            <person name="Mousel M.R."/>
            <person name="Reif K.E."/>
            <person name="Taus N.S."/>
            <person name="Ifeonu O.O."/>
            <person name="Silva J.C."/>
            <person name="Suarez C.E."/>
            <person name="Brayton K.A."/>
        </authorList>
    </citation>
    <scope>NUCLEOTIDE SEQUENCE [LARGE SCALE GENOMIC DNA]</scope>
</reference>
<dbReference type="OMA" id="KMAKMNQ"/>
<keyword evidence="1" id="KW-0175">Coiled coil</keyword>
<comment type="caution">
    <text evidence="3">The sequence shown here is derived from an EMBL/GenBank/DDBJ whole genome shotgun (WGS) entry which is preliminary data.</text>
</comment>
<dbReference type="Gene3D" id="6.10.140.1230">
    <property type="match status" value="1"/>
</dbReference>
<accession>A7AUN0</accession>
<dbReference type="KEGG" id="bbo:BBOV_II006910"/>
<feature type="coiled-coil region" evidence="1">
    <location>
        <begin position="5"/>
        <end position="36"/>
    </location>
</feature>
<dbReference type="GeneID" id="5478443"/>